<proteinExistence type="predicted"/>
<organism evidence="1">
    <name type="scientific">Anguilla anguilla</name>
    <name type="common">European freshwater eel</name>
    <name type="synonym">Muraena anguilla</name>
    <dbReference type="NCBI Taxonomy" id="7936"/>
    <lineage>
        <taxon>Eukaryota</taxon>
        <taxon>Metazoa</taxon>
        <taxon>Chordata</taxon>
        <taxon>Craniata</taxon>
        <taxon>Vertebrata</taxon>
        <taxon>Euteleostomi</taxon>
        <taxon>Actinopterygii</taxon>
        <taxon>Neopterygii</taxon>
        <taxon>Teleostei</taxon>
        <taxon>Anguilliformes</taxon>
        <taxon>Anguillidae</taxon>
        <taxon>Anguilla</taxon>
    </lineage>
</organism>
<accession>A0A0E9T0D7</accession>
<dbReference type="AlphaFoldDB" id="A0A0E9T0D7"/>
<reference evidence="1" key="1">
    <citation type="submission" date="2014-11" db="EMBL/GenBank/DDBJ databases">
        <authorList>
            <person name="Amaro Gonzalez C."/>
        </authorList>
    </citation>
    <scope>NUCLEOTIDE SEQUENCE</scope>
</reference>
<protein>
    <submittedName>
        <fullName evidence="1">Uncharacterized protein</fullName>
    </submittedName>
</protein>
<name>A0A0E9T0D7_ANGAN</name>
<sequence>MFLHRTFFHNSSHVKIYLNESSCLLKSKCGGS</sequence>
<reference evidence="1" key="2">
    <citation type="journal article" date="2015" name="Fish Shellfish Immunol.">
        <title>Early steps in the European eel (Anguilla anguilla)-Vibrio vulnificus interaction in the gills: Role of the RtxA13 toxin.</title>
        <authorList>
            <person name="Callol A."/>
            <person name="Pajuelo D."/>
            <person name="Ebbesson L."/>
            <person name="Teles M."/>
            <person name="MacKenzie S."/>
            <person name="Amaro C."/>
        </authorList>
    </citation>
    <scope>NUCLEOTIDE SEQUENCE</scope>
</reference>
<evidence type="ECO:0000313" key="1">
    <source>
        <dbReference type="EMBL" id="JAH46957.1"/>
    </source>
</evidence>
<dbReference type="EMBL" id="GBXM01061620">
    <property type="protein sequence ID" value="JAH46957.1"/>
    <property type="molecule type" value="Transcribed_RNA"/>
</dbReference>